<dbReference type="SUPFAM" id="SSF161098">
    <property type="entry name" value="MetI-like"/>
    <property type="match status" value="1"/>
</dbReference>
<comment type="caution">
    <text evidence="11">The sequence shown here is derived from an EMBL/GenBank/DDBJ whole genome shotgun (WGS) entry which is preliminary data.</text>
</comment>
<feature type="transmembrane region" description="Helical" evidence="9">
    <location>
        <begin position="389"/>
        <end position="412"/>
    </location>
</feature>
<dbReference type="EMBL" id="BAABJZ010000104">
    <property type="protein sequence ID" value="GAA4901273.1"/>
    <property type="molecule type" value="Genomic_DNA"/>
</dbReference>
<dbReference type="Proteomes" id="UP001499988">
    <property type="component" value="Unassembled WGS sequence"/>
</dbReference>
<dbReference type="RefSeq" id="WP_345337183.1">
    <property type="nucleotide sequence ID" value="NZ_BAABJZ010000104.1"/>
</dbReference>
<dbReference type="CDD" id="cd06261">
    <property type="entry name" value="TM_PBP2"/>
    <property type="match status" value="1"/>
</dbReference>
<feature type="transmembrane region" description="Helical" evidence="9">
    <location>
        <begin position="297"/>
        <end position="326"/>
    </location>
</feature>
<dbReference type="InterPro" id="IPR035906">
    <property type="entry name" value="MetI-like_sf"/>
</dbReference>
<feature type="transmembrane region" description="Helical" evidence="9">
    <location>
        <begin position="433"/>
        <end position="455"/>
    </location>
</feature>
<keyword evidence="5 9" id="KW-1003">Cell membrane</keyword>
<reference evidence="12" key="1">
    <citation type="journal article" date="2019" name="Int. J. Syst. Evol. Microbiol.">
        <title>The Global Catalogue of Microorganisms (GCM) 10K type strain sequencing project: providing services to taxonomists for standard genome sequencing and annotation.</title>
        <authorList>
            <consortium name="The Broad Institute Genomics Platform"/>
            <consortium name="The Broad Institute Genome Sequencing Center for Infectious Disease"/>
            <person name="Wu L."/>
            <person name="Ma J."/>
        </authorList>
    </citation>
    <scope>NUCLEOTIDE SEQUENCE [LARGE SCALE GENOMIC DNA]</scope>
    <source>
        <strain evidence="12">JCM 18401</strain>
    </source>
</reference>
<keyword evidence="7 9" id="KW-1133">Transmembrane helix</keyword>
<comment type="similarity">
    <text evidence="2 9">Belongs to the binding-protein-dependent transport system permease family. CysTW subfamily.</text>
</comment>
<evidence type="ECO:0000313" key="11">
    <source>
        <dbReference type="EMBL" id="GAA4901273.1"/>
    </source>
</evidence>
<evidence type="ECO:0000256" key="8">
    <source>
        <dbReference type="ARBA" id="ARBA00023136"/>
    </source>
</evidence>
<dbReference type="PROSITE" id="PS50928">
    <property type="entry name" value="ABC_TM1"/>
    <property type="match status" value="1"/>
</dbReference>
<proteinExistence type="inferred from homology"/>
<dbReference type="Gene3D" id="1.10.3720.10">
    <property type="entry name" value="MetI-like"/>
    <property type="match status" value="1"/>
</dbReference>
<dbReference type="Pfam" id="PF00528">
    <property type="entry name" value="BPD_transp_1"/>
    <property type="match status" value="1"/>
</dbReference>
<evidence type="ECO:0000256" key="4">
    <source>
        <dbReference type="ARBA" id="ARBA00022448"/>
    </source>
</evidence>
<dbReference type="PANTHER" id="PTHR43470">
    <property type="entry name" value="PHOSPHATE TRANSPORT SYSTEM PERMEASE PROTEIN PSTA-RELATED"/>
    <property type="match status" value="1"/>
</dbReference>
<evidence type="ECO:0000256" key="1">
    <source>
        <dbReference type="ARBA" id="ARBA00004651"/>
    </source>
</evidence>
<protein>
    <recommendedName>
        <fullName evidence="3 9">Phosphate transport system permease protein PstA</fullName>
    </recommendedName>
</protein>
<evidence type="ECO:0000256" key="6">
    <source>
        <dbReference type="ARBA" id="ARBA00022692"/>
    </source>
</evidence>
<dbReference type="InterPro" id="IPR000515">
    <property type="entry name" value="MetI-like"/>
</dbReference>
<evidence type="ECO:0000259" key="10">
    <source>
        <dbReference type="PROSITE" id="PS50928"/>
    </source>
</evidence>
<feature type="domain" description="ABC transmembrane type-1" evidence="10">
    <location>
        <begin position="301"/>
        <end position="533"/>
    </location>
</feature>
<feature type="transmembrane region" description="Helical" evidence="9">
    <location>
        <begin position="514"/>
        <end position="536"/>
    </location>
</feature>
<organism evidence="11 12">
    <name type="scientific">Ferrimonas pelagia</name>
    <dbReference type="NCBI Taxonomy" id="1177826"/>
    <lineage>
        <taxon>Bacteria</taxon>
        <taxon>Pseudomonadati</taxon>
        <taxon>Pseudomonadota</taxon>
        <taxon>Gammaproteobacteria</taxon>
        <taxon>Alteromonadales</taxon>
        <taxon>Ferrimonadaceae</taxon>
        <taxon>Ferrimonas</taxon>
    </lineage>
</organism>
<evidence type="ECO:0000256" key="5">
    <source>
        <dbReference type="ARBA" id="ARBA00022475"/>
    </source>
</evidence>
<evidence type="ECO:0000256" key="9">
    <source>
        <dbReference type="RuleBase" id="RU363043"/>
    </source>
</evidence>
<evidence type="ECO:0000256" key="3">
    <source>
        <dbReference type="ARBA" id="ARBA00016864"/>
    </source>
</evidence>
<keyword evidence="8 9" id="KW-0472">Membrane</keyword>
<dbReference type="PANTHER" id="PTHR43470:SF6">
    <property type="entry name" value="PHOSPHATE TRANSPORT SYSTEM PERMEASE PROTEIN PSTA"/>
    <property type="match status" value="1"/>
</dbReference>
<comment type="subcellular location">
    <subcellularLocation>
        <location evidence="9">Cell inner membrane</location>
        <topology evidence="9">Multi-pass membrane protein</topology>
    </subcellularLocation>
    <subcellularLocation>
        <location evidence="1">Cell membrane</location>
        <topology evidence="1">Multi-pass membrane protein</topology>
    </subcellularLocation>
</comment>
<feature type="transmembrane region" description="Helical" evidence="9">
    <location>
        <begin position="12"/>
        <end position="34"/>
    </location>
</feature>
<dbReference type="NCBIfam" id="TIGR00974">
    <property type="entry name" value="3a0107s02c"/>
    <property type="match status" value="1"/>
</dbReference>
<evidence type="ECO:0000256" key="2">
    <source>
        <dbReference type="ARBA" id="ARBA00007069"/>
    </source>
</evidence>
<keyword evidence="4" id="KW-0813">Transport</keyword>
<evidence type="ECO:0000313" key="12">
    <source>
        <dbReference type="Proteomes" id="UP001499988"/>
    </source>
</evidence>
<feature type="transmembrane region" description="Helical" evidence="9">
    <location>
        <begin position="338"/>
        <end position="366"/>
    </location>
</feature>
<evidence type="ECO:0000256" key="7">
    <source>
        <dbReference type="ARBA" id="ARBA00022989"/>
    </source>
</evidence>
<keyword evidence="12" id="KW-1185">Reference proteome</keyword>
<dbReference type="InterPro" id="IPR005672">
    <property type="entry name" value="Phosphate_PstA"/>
</dbReference>
<sequence length="549" mass="60616">MNKWFKSGAPWIWMTGGAVSLSLIAVLGLLLLIASRGLVYFWPSTLYQWDLVHADGREEVVIGERYEWEQVPLERLEEAGIQFEVEGEFVERFLVKTGNREFVPLDFRWIWQPTVVTERSPVDLAAFERIRNGNFYGYPIAVVIDGARFEGAAMESQMKDAIAQSNALAAQANELQSKAIGQINYQLEQLRLTERKLALNGQDSEAALAAIAVSREALNQEYLVLESRLFALREQAADDHVVVRDMRGESVSLPLDQVMAVSFPNRMNLWAKGRWWAQEIAKFLSSEPREANTEGGVFPAIFGTVFMVLLMAVIVTPFGVMAAVYLHEYAGNGALTRFIRIAVINLAGVPSIVYGVFGLGFFVYMLGGSIDALFYPEAHPAPTFGTPGVLWSALTLAILTLPVVIVSTEEGLSRIPSSVRQGSLALGATQAETLWRIVLPMASPAIMTGLILAVARAAGEVAPLMLVGVVKLAPQLPVDGNFPFVHLERKFMHLGFHIYDVGFQSPNVEAARPLVYATSFLLVSVIVSLNLTAIAVRNHLREKYRSFDN</sequence>
<name>A0ABP9FG59_9GAMM</name>
<accession>A0ABP9FG59</accession>
<keyword evidence="6 9" id="KW-0812">Transmembrane</keyword>
<gene>
    <name evidence="11" type="primary">pstA_2</name>
    <name evidence="11" type="ORF">GCM10023333_39080</name>
</gene>